<dbReference type="EMBL" id="LWMV01000004">
    <property type="protein sequence ID" value="KZX16842.1"/>
    <property type="molecule type" value="Genomic_DNA"/>
</dbReference>
<dbReference type="SMART" id="SM00418">
    <property type="entry name" value="HTH_ARSR"/>
    <property type="match status" value="1"/>
</dbReference>
<dbReference type="SUPFAM" id="SSF54862">
    <property type="entry name" value="4Fe-4S ferredoxins"/>
    <property type="match status" value="1"/>
</dbReference>
<dbReference type="GO" id="GO:0003700">
    <property type="term" value="F:DNA-binding transcription factor activity"/>
    <property type="evidence" value="ECO:0007669"/>
    <property type="project" value="InterPro"/>
</dbReference>
<dbReference type="PROSITE" id="PS50987">
    <property type="entry name" value="HTH_ARSR_2"/>
    <property type="match status" value="1"/>
</dbReference>
<evidence type="ECO:0000256" key="1">
    <source>
        <dbReference type="ARBA" id="ARBA00023015"/>
    </source>
</evidence>
<dbReference type="OrthoDB" id="57427at2157"/>
<dbReference type="InterPro" id="IPR017900">
    <property type="entry name" value="4Fe4S_Fe_S_CS"/>
</dbReference>
<comment type="caution">
    <text evidence="6">The sequence shown here is derived from an EMBL/GenBank/DDBJ whole genome shotgun (WGS) entry which is preliminary data.</text>
</comment>
<dbReference type="Gene3D" id="3.30.70.20">
    <property type="match status" value="1"/>
</dbReference>
<dbReference type="Gene3D" id="1.10.10.10">
    <property type="entry name" value="Winged helix-like DNA-binding domain superfamily/Winged helix DNA-binding domain"/>
    <property type="match status" value="1"/>
</dbReference>
<dbReference type="InterPro" id="IPR036388">
    <property type="entry name" value="WH-like_DNA-bd_sf"/>
</dbReference>
<keyword evidence="3" id="KW-0804">Transcription</keyword>
<dbReference type="AlphaFoldDB" id="A0A166ENE6"/>
<dbReference type="PANTHER" id="PTHR33154:SF18">
    <property type="entry name" value="ARSENICAL RESISTANCE OPERON REPRESSOR"/>
    <property type="match status" value="1"/>
</dbReference>
<dbReference type="PRINTS" id="PR00778">
    <property type="entry name" value="HTHARSR"/>
</dbReference>
<feature type="domain" description="HTH arsR-type" evidence="4">
    <location>
        <begin position="6"/>
        <end position="100"/>
    </location>
</feature>
<keyword evidence="2" id="KW-0238">DNA-binding</keyword>
<dbReference type="InterPro" id="IPR017896">
    <property type="entry name" value="4Fe4S_Fe-S-bd"/>
</dbReference>
<dbReference type="Pfam" id="PF01022">
    <property type="entry name" value="HTH_5"/>
    <property type="match status" value="1"/>
</dbReference>
<sequence length="391" mass="44656">MDKEKISHEELEEKTYKLKAIADPTRIQILYLLRDGEQCVCKIYESLEKPQSTISNHLNILKKARLLNWRKEGTWIYYKLKNDSILNLIDNLNEKESLANNIYYNEIESEIKVDTLVNSISEEVKIVSKENFDNCSNLKYEEESPISSCCGGNRDDYSKVKNPKISTKTMSYEMLNEFKSIATNLGAVEFGYTKLSDDLILENGKLDVTLKNAIVFTMELDEDIIKTEAGEIAKNLSDDFYLKFSKLSYKLSDVLREKGYKTEVITPNGDLVDLSMLGEDADIGYRGKSGLLISPKMGTKFKVAAILTEIENLPFSNKHSYSWIREYCELCNKCIKECPEGALVKNGNNVEFLKDKCIGCSDGCTICIDQCSFYNKDYNNLKAKFDIINEF</sequence>
<dbReference type="CDD" id="cd00090">
    <property type="entry name" value="HTH_ARSR"/>
    <property type="match status" value="1"/>
</dbReference>
<dbReference type="Proteomes" id="UP000077245">
    <property type="component" value="Unassembled WGS sequence"/>
</dbReference>
<evidence type="ECO:0000256" key="3">
    <source>
        <dbReference type="ARBA" id="ARBA00023163"/>
    </source>
</evidence>
<keyword evidence="1" id="KW-0805">Transcription regulation</keyword>
<dbReference type="InterPro" id="IPR051081">
    <property type="entry name" value="HTH_MetalResp_TranReg"/>
</dbReference>
<protein>
    <submittedName>
        <fullName evidence="6">HTH-type transcriptional repressor CzrA</fullName>
    </submittedName>
</protein>
<dbReference type="InterPro" id="IPR011991">
    <property type="entry name" value="ArsR-like_HTH"/>
</dbReference>
<dbReference type="GO" id="GO:0003677">
    <property type="term" value="F:DNA binding"/>
    <property type="evidence" value="ECO:0007669"/>
    <property type="project" value="UniProtKB-KW"/>
</dbReference>
<dbReference type="PROSITE" id="PS51379">
    <property type="entry name" value="4FE4S_FER_2"/>
    <property type="match status" value="1"/>
</dbReference>
<evidence type="ECO:0000259" key="5">
    <source>
        <dbReference type="PROSITE" id="PS51379"/>
    </source>
</evidence>
<dbReference type="NCBIfam" id="NF033788">
    <property type="entry name" value="HTH_metalloreg"/>
    <property type="match status" value="1"/>
</dbReference>
<gene>
    <name evidence="6" type="primary">czrA</name>
    <name evidence="6" type="ORF">MBCUR_00200</name>
</gene>
<dbReference type="RefSeq" id="WP_084269375.1">
    <property type="nucleotide sequence ID" value="NZ_LWMV01000004.1"/>
</dbReference>
<evidence type="ECO:0000259" key="4">
    <source>
        <dbReference type="PROSITE" id="PS50987"/>
    </source>
</evidence>
<dbReference type="SUPFAM" id="SSF46785">
    <property type="entry name" value="Winged helix' DNA-binding domain"/>
    <property type="match status" value="1"/>
</dbReference>
<feature type="domain" description="4Fe-4S ferredoxin-type" evidence="5">
    <location>
        <begin position="319"/>
        <end position="348"/>
    </location>
</feature>
<dbReference type="PANTHER" id="PTHR33154">
    <property type="entry name" value="TRANSCRIPTIONAL REGULATOR, ARSR FAMILY"/>
    <property type="match status" value="1"/>
</dbReference>
<dbReference type="STRING" id="49547.MBCUR_00200"/>
<evidence type="ECO:0000256" key="2">
    <source>
        <dbReference type="ARBA" id="ARBA00023125"/>
    </source>
</evidence>
<evidence type="ECO:0000313" key="6">
    <source>
        <dbReference type="EMBL" id="KZX16842.1"/>
    </source>
</evidence>
<dbReference type="InterPro" id="IPR001845">
    <property type="entry name" value="HTH_ArsR_DNA-bd_dom"/>
</dbReference>
<dbReference type="InterPro" id="IPR036390">
    <property type="entry name" value="WH_DNA-bd_sf"/>
</dbReference>
<reference evidence="6 7" key="1">
    <citation type="submission" date="2016-04" db="EMBL/GenBank/DDBJ databases">
        <title>Genome sequence of Methanobrevibacter curvatus DSM 11111.</title>
        <authorList>
            <person name="Poehlein A."/>
            <person name="Seedorf H."/>
            <person name="Daniel R."/>
        </authorList>
    </citation>
    <scope>NUCLEOTIDE SEQUENCE [LARGE SCALE GENOMIC DNA]</scope>
    <source>
        <strain evidence="6 7">DSM 11111</strain>
    </source>
</reference>
<organism evidence="6 7">
    <name type="scientific">Methanobrevibacter curvatus</name>
    <dbReference type="NCBI Taxonomy" id="49547"/>
    <lineage>
        <taxon>Archaea</taxon>
        <taxon>Methanobacteriati</taxon>
        <taxon>Methanobacteriota</taxon>
        <taxon>Methanomada group</taxon>
        <taxon>Methanobacteria</taxon>
        <taxon>Methanobacteriales</taxon>
        <taxon>Methanobacteriaceae</taxon>
        <taxon>Methanobrevibacter</taxon>
    </lineage>
</organism>
<dbReference type="PROSITE" id="PS00198">
    <property type="entry name" value="4FE4S_FER_1"/>
    <property type="match status" value="1"/>
</dbReference>
<evidence type="ECO:0000313" key="7">
    <source>
        <dbReference type="Proteomes" id="UP000077245"/>
    </source>
</evidence>
<dbReference type="PATRIC" id="fig|49547.3.peg.22"/>
<keyword evidence="7" id="KW-1185">Reference proteome</keyword>
<accession>A0A166ENE6</accession>
<name>A0A166ENE6_9EURY</name>
<proteinExistence type="predicted"/>
<dbReference type="GO" id="GO:0016491">
    <property type="term" value="F:oxidoreductase activity"/>
    <property type="evidence" value="ECO:0007669"/>
    <property type="project" value="UniProtKB-ARBA"/>
</dbReference>